<proteinExistence type="predicted"/>
<evidence type="ECO:0000256" key="1">
    <source>
        <dbReference type="SAM" id="MobiDB-lite"/>
    </source>
</evidence>
<evidence type="ECO:0000313" key="3">
    <source>
        <dbReference type="Proteomes" id="UP000799324"/>
    </source>
</evidence>
<feature type="compositionally biased region" description="Basic and acidic residues" evidence="1">
    <location>
        <begin position="130"/>
        <end position="139"/>
    </location>
</feature>
<gene>
    <name evidence="2" type="ORF">K491DRAFT_693681</name>
</gene>
<dbReference type="AlphaFoldDB" id="A0A6A6T6S7"/>
<keyword evidence="3" id="KW-1185">Reference proteome</keyword>
<feature type="region of interest" description="Disordered" evidence="1">
    <location>
        <begin position="99"/>
        <end position="298"/>
    </location>
</feature>
<reference evidence="2" key="1">
    <citation type="journal article" date="2020" name="Stud. Mycol.">
        <title>101 Dothideomycetes genomes: a test case for predicting lifestyles and emergence of pathogens.</title>
        <authorList>
            <person name="Haridas S."/>
            <person name="Albert R."/>
            <person name="Binder M."/>
            <person name="Bloem J."/>
            <person name="Labutti K."/>
            <person name="Salamov A."/>
            <person name="Andreopoulos B."/>
            <person name="Baker S."/>
            <person name="Barry K."/>
            <person name="Bills G."/>
            <person name="Bluhm B."/>
            <person name="Cannon C."/>
            <person name="Castanera R."/>
            <person name="Culley D."/>
            <person name="Daum C."/>
            <person name="Ezra D."/>
            <person name="Gonzalez J."/>
            <person name="Henrissat B."/>
            <person name="Kuo A."/>
            <person name="Liang C."/>
            <person name="Lipzen A."/>
            <person name="Lutzoni F."/>
            <person name="Magnuson J."/>
            <person name="Mondo S."/>
            <person name="Nolan M."/>
            <person name="Ohm R."/>
            <person name="Pangilinan J."/>
            <person name="Park H.-J."/>
            <person name="Ramirez L."/>
            <person name="Alfaro M."/>
            <person name="Sun H."/>
            <person name="Tritt A."/>
            <person name="Yoshinaga Y."/>
            <person name="Zwiers L.-H."/>
            <person name="Turgeon B."/>
            <person name="Goodwin S."/>
            <person name="Spatafora J."/>
            <person name="Crous P."/>
            <person name="Grigoriev I."/>
        </authorList>
    </citation>
    <scope>NUCLEOTIDE SEQUENCE</scope>
    <source>
        <strain evidence="2">CBS 122681</strain>
    </source>
</reference>
<name>A0A6A6T6S7_9PLEO</name>
<accession>A0A6A6T6S7</accession>
<dbReference type="EMBL" id="MU004361">
    <property type="protein sequence ID" value="KAF2654633.1"/>
    <property type="molecule type" value="Genomic_DNA"/>
</dbReference>
<sequence>MEQARTAPPTVALDNLQAMINLVLIQSGRYLREQQAGGGSGRNQINMKRAVPAALDRFQDSLDQLEGELHQAQAVLRRDLALLQADRLKREQAAAAERQRLAAESSAKKNVTAKVVEPPPKPTESVAKPQDSKEKDTAETAKTNEQPAALERADDPPPPISTAIAPPTERDPLFDGTPTTANAQDQEFDFDAMFGDIGDMGTDANNNANDSNDNTDQGDITMGDPQDLTFTLEDSGPSLLRGLEDFAKSSDDGAAGQAGNTMDLDFAMPDLPDLPTNAPPAQLDSKPAEQAQQDHSNDDAAMMTTDDLDELFNMDYENPENTEFDNAFFGYDES</sequence>
<feature type="compositionally biased region" description="Low complexity" evidence="1">
    <location>
        <begin position="202"/>
        <end position="215"/>
    </location>
</feature>
<organism evidence="2 3">
    <name type="scientific">Lophiostoma macrostomum CBS 122681</name>
    <dbReference type="NCBI Taxonomy" id="1314788"/>
    <lineage>
        <taxon>Eukaryota</taxon>
        <taxon>Fungi</taxon>
        <taxon>Dikarya</taxon>
        <taxon>Ascomycota</taxon>
        <taxon>Pezizomycotina</taxon>
        <taxon>Dothideomycetes</taxon>
        <taxon>Pleosporomycetidae</taxon>
        <taxon>Pleosporales</taxon>
        <taxon>Lophiostomataceae</taxon>
        <taxon>Lophiostoma</taxon>
    </lineage>
</organism>
<feature type="compositionally biased region" description="Basic and acidic residues" evidence="1">
    <location>
        <begin position="242"/>
        <end position="251"/>
    </location>
</feature>
<dbReference type="Proteomes" id="UP000799324">
    <property type="component" value="Unassembled WGS sequence"/>
</dbReference>
<protein>
    <submittedName>
        <fullName evidence="2">Uncharacterized protein</fullName>
    </submittedName>
</protein>
<evidence type="ECO:0000313" key="2">
    <source>
        <dbReference type="EMBL" id="KAF2654633.1"/>
    </source>
</evidence>
<dbReference type="OrthoDB" id="5409998at2759"/>